<sequence length="461" mass="52752">MALKFLNKKGWHTGSLRNIENVWKAEQKHDAEQKKLEELRKQIQEERERNEFRLLQEQAGLVPRQERLDFLYDSGLAVGRSDGASASTGATGSGSGFKALEQPSSATGAGASAGTGSKQQSSVPGALFEDKSYSSSDAWRKLHSDPLLLIRQREQEALARVKNNPVKMALIRKSVEEKKDKEKKKHREKSGDKKERKKKHRSSSKRQKHSDSEYSSPSEGERPRKTRDYERSRHEEHYHNKRSDSGDELRERKDHRKNRYKDSKYREQSSSGISEPRNTKSGGGDSMKSNQDRAKYEKYRSEDGTSYDDRDSMKRSHDRLKHEKYSSEGRISSRINYDADKGSFYGSAAAAASQSDSHYNKRRPSAPKMSEKEQAARLCEMQENAEMHEEQRWKRLKKAEEDDAREATRDGVVSGKNFLDAAQKSVYGAEKGGSSTIEERVRRRTYYSQGREASEGHAFRR</sequence>
<evidence type="ECO:0000313" key="2">
    <source>
        <dbReference type="Proteomes" id="UP001164539"/>
    </source>
</evidence>
<evidence type="ECO:0000313" key="1">
    <source>
        <dbReference type="EMBL" id="KAJ4704123.1"/>
    </source>
</evidence>
<keyword evidence="2" id="KW-1185">Reference proteome</keyword>
<accession>A0ACC1X0K6</accession>
<dbReference type="EMBL" id="CM051406">
    <property type="protein sequence ID" value="KAJ4704123.1"/>
    <property type="molecule type" value="Genomic_DNA"/>
</dbReference>
<proteinExistence type="predicted"/>
<protein>
    <submittedName>
        <fullName evidence="1">Pre-mRNA-splicing factor cwc25</fullName>
    </submittedName>
</protein>
<organism evidence="1 2">
    <name type="scientific">Melia azedarach</name>
    <name type="common">Chinaberry tree</name>
    <dbReference type="NCBI Taxonomy" id="155640"/>
    <lineage>
        <taxon>Eukaryota</taxon>
        <taxon>Viridiplantae</taxon>
        <taxon>Streptophyta</taxon>
        <taxon>Embryophyta</taxon>
        <taxon>Tracheophyta</taxon>
        <taxon>Spermatophyta</taxon>
        <taxon>Magnoliopsida</taxon>
        <taxon>eudicotyledons</taxon>
        <taxon>Gunneridae</taxon>
        <taxon>Pentapetalae</taxon>
        <taxon>rosids</taxon>
        <taxon>malvids</taxon>
        <taxon>Sapindales</taxon>
        <taxon>Meliaceae</taxon>
        <taxon>Melia</taxon>
    </lineage>
</organism>
<dbReference type="Proteomes" id="UP001164539">
    <property type="component" value="Chromosome 13"/>
</dbReference>
<comment type="caution">
    <text evidence="1">The sequence shown here is derived from an EMBL/GenBank/DDBJ whole genome shotgun (WGS) entry which is preliminary data.</text>
</comment>
<reference evidence="1 2" key="1">
    <citation type="journal article" date="2023" name="Science">
        <title>Complex scaffold remodeling in plant triterpene biosynthesis.</title>
        <authorList>
            <person name="De La Pena R."/>
            <person name="Hodgson H."/>
            <person name="Liu J.C."/>
            <person name="Stephenson M.J."/>
            <person name="Martin A.C."/>
            <person name="Owen C."/>
            <person name="Harkess A."/>
            <person name="Leebens-Mack J."/>
            <person name="Jimenez L.E."/>
            <person name="Osbourn A."/>
            <person name="Sattely E.S."/>
        </authorList>
    </citation>
    <scope>NUCLEOTIDE SEQUENCE [LARGE SCALE GENOMIC DNA]</scope>
    <source>
        <strain evidence="2">cv. JPN11</strain>
        <tissue evidence="1">Leaf</tissue>
    </source>
</reference>
<gene>
    <name evidence="1" type="ORF">OWV82_023926</name>
</gene>
<name>A0ACC1X0K6_MELAZ</name>